<evidence type="ECO:0008006" key="3">
    <source>
        <dbReference type="Google" id="ProtNLM"/>
    </source>
</evidence>
<evidence type="ECO:0000313" key="1">
    <source>
        <dbReference type="EMBL" id="APL95248.1"/>
    </source>
</evidence>
<dbReference type="KEGG" id="sinb:SIDU_12400"/>
<proteinExistence type="predicted"/>
<protein>
    <recommendedName>
        <fullName evidence="3">Glycosyl transferase</fullName>
    </recommendedName>
</protein>
<organism evidence="1 2">
    <name type="scientific">Sphingobium indicum (strain DSM 16412 / CCM 7286 / MTCC 6364 / B90A)</name>
    <dbReference type="NCBI Taxonomy" id="861109"/>
    <lineage>
        <taxon>Bacteria</taxon>
        <taxon>Pseudomonadati</taxon>
        <taxon>Pseudomonadota</taxon>
        <taxon>Alphaproteobacteria</taxon>
        <taxon>Sphingomonadales</taxon>
        <taxon>Sphingomonadaceae</taxon>
        <taxon>Sphingobium</taxon>
    </lineage>
</organism>
<sequence length="661" mass="74133">MVVADFAFFPIQLRPEMGRQSLYMCAPFPTPVEDGLLIEGNEVLTVDGVMTSLYDREVLALVGGERLALRVKVQGACRISLVHRRADGQEAVYGSAISSRAIRAGKGDGSEGEIQTFDLDFQLMSSEQSFGRWFFRVEPLRSDVKVLSATWLVRSAEVNQIIPAFVICTYKRERQVVANVELLTEALNPAPPSLRTEAPWLLQHLGLVQKIDRGSAAETSDQVDMDDYSILVVDNAQTLPETTFSSPHVRLIKQRNVGGAGGFGRGIYEALEAGCFTHIILLDDDADIDHISILRMLNLLRLNSDPDIFIGGLQFDTYSSCQLADAGAYWTPERFERPIGRLAPSDMGTLEGRDGLARSYNSNFNGWWLFGGAVEGFKKFGMPLPCFVHLDDVEFGARVQLNGGRTVTVPGIAVWHEPYYAKVEGWFAYYNIRNELIRLSAQAPMALAQVSGLPVSVMAKRSSRRVASASKQLRSRFRDFVNSYQYGSAMLLAKAIEDFISGPAVLLDRDAEALHMDVMEAYKESNGNYRTSRTLPPGFIPEAPSRGRKLYRIAQIYSRNGNRSLIPGGRAKANRVTMFQNRRDINWKFMRARQAWGYPDPGSSTYHIYKFDREAYAAVNARFGQAIKKFDAHAREAQANWFNAYPEMTSHEFWRKLVKTF</sequence>
<dbReference type="InterPro" id="IPR029044">
    <property type="entry name" value="Nucleotide-diphossugar_trans"/>
</dbReference>
<dbReference type="AlphaFoldDB" id="A0A1L5BR03"/>
<evidence type="ECO:0000313" key="2">
    <source>
        <dbReference type="Proteomes" id="UP000004550"/>
    </source>
</evidence>
<reference evidence="1 2" key="1">
    <citation type="journal article" date="2012" name="J. Bacteriol.">
        <title>Genome sequence of Sphingobium indicum B90A, a hexachlorocyclohexane-degrading bacterium.</title>
        <authorList>
            <person name="Anand S."/>
            <person name="Sangwan N."/>
            <person name="Lata P."/>
            <person name="Kaur J."/>
            <person name="Dua A."/>
            <person name="Singh A.K."/>
            <person name="Verma M."/>
            <person name="Kaur J."/>
            <person name="Khurana J.P."/>
            <person name="Khurana P."/>
            <person name="Mathur S."/>
            <person name="Lal R."/>
        </authorList>
    </citation>
    <scope>NUCLEOTIDE SEQUENCE [LARGE SCALE GENOMIC DNA]</scope>
    <source>
        <strain evidence="2">DSM 16412 / CCM 7286 / MTCC 6364 / B90A</strain>
    </source>
</reference>
<gene>
    <name evidence="1" type="ORF">SIDU_12400</name>
</gene>
<accession>A0A1L5BR03</accession>
<dbReference type="Proteomes" id="UP000004550">
    <property type="component" value="Chromosome"/>
</dbReference>
<name>A0A1L5BR03_SPHIB</name>
<dbReference type="EMBL" id="CP013070">
    <property type="protein sequence ID" value="APL95248.1"/>
    <property type="molecule type" value="Genomic_DNA"/>
</dbReference>
<dbReference type="RefSeq" id="WP_007682698.1">
    <property type="nucleotide sequence ID" value="NZ_CP013070.1"/>
</dbReference>
<dbReference type="SUPFAM" id="SSF53448">
    <property type="entry name" value="Nucleotide-diphospho-sugar transferases"/>
    <property type="match status" value="1"/>
</dbReference>
<dbReference type="Gene3D" id="3.90.550.60">
    <property type="match status" value="2"/>
</dbReference>